<reference evidence="1" key="1">
    <citation type="submission" date="2021-11" db="EMBL/GenBank/DDBJ databases">
        <authorList>
            <person name="Qingchun L."/>
            <person name="Dong Z."/>
            <person name="Zongwei Q."/>
            <person name="Jia Z."/>
            <person name="Duotao L."/>
        </authorList>
    </citation>
    <scope>NUCLEOTIDE SEQUENCE</scope>
    <source>
        <strain evidence="1">WLY-B-L2</strain>
    </source>
</reference>
<comment type="caution">
    <text evidence="1">The sequence shown here is derived from an EMBL/GenBank/DDBJ whole genome shotgun (WGS) entry which is preliminary data.</text>
</comment>
<evidence type="ECO:0000313" key="2">
    <source>
        <dbReference type="Proteomes" id="UP001165422"/>
    </source>
</evidence>
<dbReference type="RefSeq" id="WP_229981216.1">
    <property type="nucleotide sequence ID" value="NZ_JAJJPB010000005.1"/>
</dbReference>
<dbReference type="Proteomes" id="UP001165422">
    <property type="component" value="Unassembled WGS sequence"/>
</dbReference>
<accession>A0ABS8N453</accession>
<gene>
    <name evidence="1" type="ORF">LN736_06215</name>
</gene>
<keyword evidence="2" id="KW-1185">Reference proteome</keyword>
<sequence length="111" mass="13334">MFKIKKPQNMRDSERTIKKVLDYNIAYIQTENEEERDIILSELEYWDIFYKLMIKDDYIWVIVDNNKPYNKALLQLLRTKNEKEALDVINRATTQKQKKAMKQAAEAIGIY</sequence>
<proteinExistence type="predicted"/>
<organism evidence="1 2">
    <name type="scientific">Clostridium aromativorans</name>
    <dbReference type="NCBI Taxonomy" id="2836848"/>
    <lineage>
        <taxon>Bacteria</taxon>
        <taxon>Bacillati</taxon>
        <taxon>Bacillota</taxon>
        <taxon>Clostridia</taxon>
        <taxon>Eubacteriales</taxon>
        <taxon>Clostridiaceae</taxon>
        <taxon>Clostridium</taxon>
    </lineage>
</organism>
<name>A0ABS8N453_9CLOT</name>
<protein>
    <submittedName>
        <fullName evidence="1">Uncharacterized protein</fullName>
    </submittedName>
</protein>
<dbReference type="EMBL" id="JAJJPB010000005">
    <property type="protein sequence ID" value="MCC9294451.1"/>
    <property type="molecule type" value="Genomic_DNA"/>
</dbReference>
<evidence type="ECO:0000313" key="1">
    <source>
        <dbReference type="EMBL" id="MCC9294451.1"/>
    </source>
</evidence>